<dbReference type="CDD" id="cd19071">
    <property type="entry name" value="AKR_AKR1-5-like"/>
    <property type="match status" value="1"/>
</dbReference>
<dbReference type="PIRSF" id="PIRSF000097">
    <property type="entry name" value="AKR"/>
    <property type="match status" value="1"/>
</dbReference>
<dbReference type="AlphaFoldDB" id="A0AAW1UVA4"/>
<dbReference type="SUPFAM" id="SSF51430">
    <property type="entry name" value="NAD(P)-linked oxidoreductase"/>
    <property type="match status" value="1"/>
</dbReference>
<sequence>MDLARKKVTLRNGYDMPIIGFGTGQLDVRQLGKSLQIAFKHGYRHFNAAFTFENEPCLGEAISGWIENGLVERKNLFITIRLMIMAVEPKSVEMVVQKSLDRLKIEYSDLLLMHFPDSCICADEPEECHFGVKSGVKPDVYVNVWKKMEDLVDSGKVRSIGFANFNIEKISAVMEEARIMPAVLQIETHAYLQKRELINFCKEKDIAVIAYSPHAPLTPREYCSYMTNNPLADIILEDDDIAYIGNKYSKSAAQVVLRHSIQRGIAVLSKTMLPIRIKQNVDLFDFELTDEDMAVLDSMDETHENTGCRFKLQSSAIDIPEYQYDW</sequence>
<dbReference type="GO" id="GO:0016491">
    <property type="term" value="F:oxidoreductase activity"/>
    <property type="evidence" value="ECO:0007669"/>
    <property type="project" value="InterPro"/>
</dbReference>
<comment type="caution">
    <text evidence="3">The sequence shown here is derived from an EMBL/GenBank/DDBJ whole genome shotgun (WGS) entry which is preliminary data.</text>
</comment>
<dbReference type="InterPro" id="IPR020471">
    <property type="entry name" value="AKR"/>
</dbReference>
<dbReference type="Pfam" id="PF00248">
    <property type="entry name" value="Aldo_ket_red"/>
    <property type="match status" value="1"/>
</dbReference>
<accession>A0AAW1UVA4</accession>
<feature type="binding site" evidence="1">
    <location>
        <position position="114"/>
    </location>
    <ligand>
        <name>substrate</name>
    </ligand>
</feature>
<organism evidence="3 4">
    <name type="scientific">Henosepilachna vigintioctopunctata</name>
    <dbReference type="NCBI Taxonomy" id="420089"/>
    <lineage>
        <taxon>Eukaryota</taxon>
        <taxon>Metazoa</taxon>
        <taxon>Ecdysozoa</taxon>
        <taxon>Arthropoda</taxon>
        <taxon>Hexapoda</taxon>
        <taxon>Insecta</taxon>
        <taxon>Pterygota</taxon>
        <taxon>Neoptera</taxon>
        <taxon>Endopterygota</taxon>
        <taxon>Coleoptera</taxon>
        <taxon>Polyphaga</taxon>
        <taxon>Cucujiformia</taxon>
        <taxon>Coccinelloidea</taxon>
        <taxon>Coccinellidae</taxon>
        <taxon>Epilachninae</taxon>
        <taxon>Epilachnini</taxon>
        <taxon>Henosepilachna</taxon>
    </lineage>
</organism>
<protein>
    <recommendedName>
        <fullName evidence="2">NADP-dependent oxidoreductase domain-containing protein</fullName>
    </recommendedName>
</protein>
<evidence type="ECO:0000259" key="2">
    <source>
        <dbReference type="Pfam" id="PF00248"/>
    </source>
</evidence>
<evidence type="ECO:0000256" key="1">
    <source>
        <dbReference type="PIRSR" id="PIRSR000097-2"/>
    </source>
</evidence>
<dbReference type="PRINTS" id="PR00069">
    <property type="entry name" value="ALDKETRDTASE"/>
</dbReference>
<dbReference type="Gene3D" id="3.20.20.100">
    <property type="entry name" value="NADP-dependent oxidoreductase domain"/>
    <property type="match status" value="1"/>
</dbReference>
<proteinExistence type="predicted"/>
<dbReference type="InterPro" id="IPR023210">
    <property type="entry name" value="NADP_OxRdtase_dom"/>
</dbReference>
<gene>
    <name evidence="3" type="ORF">WA026_007234</name>
</gene>
<dbReference type="PANTHER" id="PTHR43827">
    <property type="entry name" value="2,5-DIKETO-D-GLUCONIC ACID REDUCTASE"/>
    <property type="match status" value="1"/>
</dbReference>
<dbReference type="EMBL" id="JARQZJ010000093">
    <property type="protein sequence ID" value="KAK9884392.1"/>
    <property type="molecule type" value="Genomic_DNA"/>
</dbReference>
<dbReference type="PANTHER" id="PTHR43827:SF14">
    <property type="entry name" value="NADP-DEPENDENT OXIDOREDUCTASE DOMAIN-CONTAINING PROTEIN"/>
    <property type="match status" value="1"/>
</dbReference>
<evidence type="ECO:0000313" key="4">
    <source>
        <dbReference type="Proteomes" id="UP001431783"/>
    </source>
</evidence>
<evidence type="ECO:0000313" key="3">
    <source>
        <dbReference type="EMBL" id="KAK9884392.1"/>
    </source>
</evidence>
<keyword evidence="4" id="KW-1185">Reference proteome</keyword>
<name>A0AAW1UVA4_9CUCU</name>
<reference evidence="3 4" key="1">
    <citation type="submission" date="2023-03" db="EMBL/GenBank/DDBJ databases">
        <title>Genome insight into feeding habits of ladybird beetles.</title>
        <authorList>
            <person name="Li H.-S."/>
            <person name="Huang Y.-H."/>
            <person name="Pang H."/>
        </authorList>
    </citation>
    <scope>NUCLEOTIDE SEQUENCE [LARGE SCALE GENOMIC DNA]</scope>
    <source>
        <strain evidence="3">SYSU_2023b</strain>
        <tissue evidence="3">Whole body</tissue>
    </source>
</reference>
<dbReference type="Proteomes" id="UP001431783">
    <property type="component" value="Unassembled WGS sequence"/>
</dbReference>
<feature type="domain" description="NADP-dependent oxidoreductase" evidence="2">
    <location>
        <begin position="20"/>
        <end position="300"/>
    </location>
</feature>
<dbReference type="InterPro" id="IPR036812">
    <property type="entry name" value="NAD(P)_OxRdtase_dom_sf"/>
</dbReference>